<dbReference type="InterPro" id="IPR017853">
    <property type="entry name" value="GH"/>
</dbReference>
<dbReference type="Pfam" id="PF17189">
    <property type="entry name" value="Glyco_hydro_30C"/>
    <property type="match status" value="1"/>
</dbReference>
<reference evidence="8" key="3">
    <citation type="submission" date="2011-03" db="EMBL/GenBank/DDBJ databases">
        <title>Annotation of Magnaporthe poae ATCC 64411.</title>
        <authorList>
            <person name="Ma L.-J."/>
            <person name="Dead R."/>
            <person name="Young S.K."/>
            <person name="Zeng Q."/>
            <person name="Gargeya S."/>
            <person name="Fitzgerald M."/>
            <person name="Haas B."/>
            <person name="Abouelleil A."/>
            <person name="Alvarado L."/>
            <person name="Arachchi H.M."/>
            <person name="Berlin A."/>
            <person name="Brown A."/>
            <person name="Chapman S.B."/>
            <person name="Chen Z."/>
            <person name="Dunbar C."/>
            <person name="Freedman E."/>
            <person name="Gearin G."/>
            <person name="Gellesch M."/>
            <person name="Goldberg J."/>
            <person name="Griggs A."/>
            <person name="Gujja S."/>
            <person name="Heiman D."/>
            <person name="Howarth C."/>
            <person name="Larson L."/>
            <person name="Lui A."/>
            <person name="MacDonald P.J.P."/>
            <person name="Mehta T."/>
            <person name="Montmayeur A."/>
            <person name="Murphy C."/>
            <person name="Neiman D."/>
            <person name="Pearson M."/>
            <person name="Priest M."/>
            <person name="Roberts A."/>
            <person name="Saif S."/>
            <person name="Shea T."/>
            <person name="Shenoy N."/>
            <person name="Sisk P."/>
            <person name="Stolte C."/>
            <person name="Sykes S."/>
            <person name="Yandava C."/>
            <person name="Wortman J."/>
            <person name="Nusbaum C."/>
            <person name="Birren B."/>
        </authorList>
    </citation>
    <scope>NUCLEOTIDE SEQUENCE</scope>
    <source>
        <strain evidence="8">ATCC 64411</strain>
    </source>
</reference>
<evidence type="ECO:0000256" key="4">
    <source>
        <dbReference type="RuleBase" id="RU361188"/>
    </source>
</evidence>
<proteinExistence type="inferred from homology"/>
<keyword evidence="3 4" id="KW-0378">Hydrolase</keyword>
<dbReference type="OrthoDB" id="2160638at2759"/>
<reference evidence="8" key="1">
    <citation type="submission" date="2010-05" db="EMBL/GenBank/DDBJ databases">
        <title>The Genome Sequence of Magnaporthe poae strain ATCC 64411.</title>
        <authorList>
            <consortium name="The Broad Institute Genome Sequencing Platform"/>
            <consortium name="Broad Institute Genome Sequencing Center for Infectious Disease"/>
            <person name="Ma L.-J."/>
            <person name="Dead R."/>
            <person name="Young S."/>
            <person name="Zeng Q."/>
            <person name="Koehrsen M."/>
            <person name="Alvarado L."/>
            <person name="Berlin A."/>
            <person name="Chapman S.B."/>
            <person name="Chen Z."/>
            <person name="Freedman E."/>
            <person name="Gellesch M."/>
            <person name="Goldberg J."/>
            <person name="Griggs A."/>
            <person name="Gujja S."/>
            <person name="Heilman E.R."/>
            <person name="Heiman D."/>
            <person name="Hepburn T."/>
            <person name="Howarth C."/>
            <person name="Jen D."/>
            <person name="Larson L."/>
            <person name="Mehta T."/>
            <person name="Neiman D."/>
            <person name="Pearson M."/>
            <person name="Roberts A."/>
            <person name="Saif S."/>
            <person name="Shea T."/>
            <person name="Shenoy N."/>
            <person name="Sisk P."/>
            <person name="Stolte C."/>
            <person name="Sykes S."/>
            <person name="Walk T."/>
            <person name="White J."/>
            <person name="Yandava C."/>
            <person name="Haas B."/>
            <person name="Nusbaum C."/>
            <person name="Birren B."/>
        </authorList>
    </citation>
    <scope>NUCLEOTIDE SEQUENCE</scope>
    <source>
        <strain evidence="8">ATCC 64411</strain>
    </source>
</reference>
<dbReference type="InterPro" id="IPR033452">
    <property type="entry name" value="GH30_C"/>
</dbReference>
<evidence type="ECO:0000313" key="8">
    <source>
        <dbReference type="EMBL" id="KLU81086.1"/>
    </source>
</evidence>
<dbReference type="InterPro" id="IPR033453">
    <property type="entry name" value="Glyco_hydro_30_TIM-barrel"/>
</dbReference>
<evidence type="ECO:0000313" key="10">
    <source>
        <dbReference type="Proteomes" id="UP000011715"/>
    </source>
</evidence>
<dbReference type="STRING" id="644358.A0A0C4DKB5"/>
<dbReference type="EMBL" id="ADBL01000038">
    <property type="status" value="NOT_ANNOTATED_CDS"/>
    <property type="molecule type" value="Genomic_DNA"/>
</dbReference>
<feature type="chain" id="PRO_5010907087" evidence="5">
    <location>
        <begin position="17"/>
        <end position="481"/>
    </location>
</feature>
<dbReference type="PANTHER" id="PTHR11069">
    <property type="entry name" value="GLUCOSYLCERAMIDASE"/>
    <property type="match status" value="1"/>
</dbReference>
<evidence type="ECO:0000256" key="1">
    <source>
        <dbReference type="ARBA" id="ARBA00005382"/>
    </source>
</evidence>
<dbReference type="AlphaFoldDB" id="A0A0C4DKB5"/>
<dbReference type="VEuPathDB" id="FungiDB:MAPG_00181"/>
<dbReference type="GO" id="GO:0016020">
    <property type="term" value="C:membrane"/>
    <property type="evidence" value="ECO:0007669"/>
    <property type="project" value="GOC"/>
</dbReference>
<keyword evidence="4" id="KW-0326">Glycosidase</keyword>
<feature type="domain" description="Glycosyl hydrolase family 30 beta sandwich" evidence="7">
    <location>
        <begin position="419"/>
        <end position="476"/>
    </location>
</feature>
<evidence type="ECO:0000256" key="5">
    <source>
        <dbReference type="SAM" id="SignalP"/>
    </source>
</evidence>
<dbReference type="SUPFAM" id="SSF51445">
    <property type="entry name" value="(Trans)glycosidases"/>
    <property type="match status" value="1"/>
</dbReference>
<evidence type="ECO:0000256" key="2">
    <source>
        <dbReference type="ARBA" id="ARBA00022729"/>
    </source>
</evidence>
<sequence length="481" mass="52514">MRFSALLLAALASAAAPPSQRKNRTAEAFASSADGQLRFTKVDAPVFGGSTNWSNPEWRLFIYDSEKGFRQKVKGFGGTVADVTVDAYNTLPPASRAELLRLLMTPDGANFSLIRHSIGSSDLSAAPAYTYADNGGKPDPTLESFDLGDRGCRMVSMLQDMKRLQPSMFLVGTPWAPPAWMQSDKNLTSTLNKTLDYQYSAQFADYFTKYLKAYNNSGVKVDAISIQNEPVHNEPGTPGISISADDATSLIRDRIVPSILNSGLRTQIWINDQNTDQITYARKVLNGTGFAATAVAWHCYAPQENWTTLSTFQAASVDTEQYMTDCWTSDLYTKWNQASWFTLGPLRNWASGSIARVLGTYSVGGPRLDLAGSCESCTGLFTVDAARGTFELRPDYYMLGQYSRYIPGGAVILRDNGSATEGAQASGIESVASMNPDGTRAVVVENRFSHRMRVVLSTQSGELWTGDVTPQSVTTWLLPSV</sequence>
<dbReference type="InterPro" id="IPR013780">
    <property type="entry name" value="Glyco_hydro_b"/>
</dbReference>
<evidence type="ECO:0000259" key="7">
    <source>
        <dbReference type="Pfam" id="PF17189"/>
    </source>
</evidence>
<dbReference type="GO" id="GO:0004348">
    <property type="term" value="F:glucosylceramidase activity"/>
    <property type="evidence" value="ECO:0007669"/>
    <property type="project" value="InterPro"/>
</dbReference>
<protein>
    <submittedName>
        <fullName evidence="8">Endo-1,6-beta-D-glucanase</fullName>
    </submittedName>
</protein>
<feature type="domain" description="Glycosyl hydrolase family 30 TIM-barrel" evidence="6">
    <location>
        <begin position="73"/>
        <end position="406"/>
    </location>
</feature>
<dbReference type="eggNOG" id="KOG2566">
    <property type="taxonomic scope" value="Eukaryota"/>
</dbReference>
<dbReference type="InterPro" id="IPR001139">
    <property type="entry name" value="Glyco_hydro_30"/>
</dbReference>
<dbReference type="EMBL" id="GL876966">
    <property type="protein sequence ID" value="KLU81086.1"/>
    <property type="molecule type" value="Genomic_DNA"/>
</dbReference>
<reference evidence="9" key="4">
    <citation type="journal article" date="2015" name="G3 (Bethesda)">
        <title>Genome sequences of three phytopathogenic species of the Magnaporthaceae family of fungi.</title>
        <authorList>
            <person name="Okagaki L.H."/>
            <person name="Nunes C.C."/>
            <person name="Sailsbery J."/>
            <person name="Clay B."/>
            <person name="Brown D."/>
            <person name="John T."/>
            <person name="Oh Y."/>
            <person name="Young N."/>
            <person name="Fitzgerald M."/>
            <person name="Haas B.J."/>
            <person name="Zeng Q."/>
            <person name="Young S."/>
            <person name="Adiconis X."/>
            <person name="Fan L."/>
            <person name="Levin J.Z."/>
            <person name="Mitchell T.K."/>
            <person name="Okubara P.A."/>
            <person name="Farman M.L."/>
            <person name="Kohn L.M."/>
            <person name="Birren B."/>
            <person name="Ma L.-J."/>
            <person name="Dean R.A."/>
        </authorList>
    </citation>
    <scope>NUCLEOTIDE SEQUENCE</scope>
    <source>
        <strain evidence="9">ATCC 64411 / 73-15</strain>
    </source>
</reference>
<dbReference type="Pfam" id="PF02055">
    <property type="entry name" value="Glyco_hydro_30"/>
    <property type="match status" value="1"/>
</dbReference>
<evidence type="ECO:0000256" key="3">
    <source>
        <dbReference type="ARBA" id="ARBA00022801"/>
    </source>
</evidence>
<reference evidence="10" key="2">
    <citation type="submission" date="2010-05" db="EMBL/GenBank/DDBJ databases">
        <title>The genome sequence of Magnaporthe poae strain ATCC 64411.</title>
        <authorList>
            <person name="Ma L.-J."/>
            <person name="Dead R."/>
            <person name="Young S."/>
            <person name="Zeng Q."/>
            <person name="Koehrsen M."/>
            <person name="Alvarado L."/>
            <person name="Berlin A."/>
            <person name="Chapman S.B."/>
            <person name="Chen Z."/>
            <person name="Freedman E."/>
            <person name="Gellesch M."/>
            <person name="Goldberg J."/>
            <person name="Griggs A."/>
            <person name="Gujja S."/>
            <person name="Heilman E.R."/>
            <person name="Heiman D."/>
            <person name="Hepburn T."/>
            <person name="Howarth C."/>
            <person name="Jen D."/>
            <person name="Larson L."/>
            <person name="Mehta T."/>
            <person name="Neiman D."/>
            <person name="Pearson M."/>
            <person name="Roberts A."/>
            <person name="Saif S."/>
            <person name="Shea T."/>
            <person name="Shenoy N."/>
            <person name="Sisk P."/>
            <person name="Stolte C."/>
            <person name="Sykes S."/>
            <person name="Walk T."/>
            <person name="White J."/>
            <person name="Yandava C."/>
            <person name="Haas B."/>
            <person name="Nusbaum C."/>
            <person name="Birren B."/>
        </authorList>
    </citation>
    <scope>NUCLEOTIDE SEQUENCE [LARGE SCALE GENOMIC DNA]</scope>
    <source>
        <strain evidence="10">ATCC 64411 / 73-15</strain>
    </source>
</reference>
<dbReference type="Proteomes" id="UP000011715">
    <property type="component" value="Unassembled WGS sequence"/>
</dbReference>
<dbReference type="GO" id="GO:0006680">
    <property type="term" value="P:glucosylceramide catabolic process"/>
    <property type="evidence" value="ECO:0007669"/>
    <property type="project" value="TreeGrafter"/>
</dbReference>
<comment type="similarity">
    <text evidence="1 4">Belongs to the glycosyl hydrolase 30 family.</text>
</comment>
<name>A0A0C4DKB5_MAGP6</name>
<accession>A0A0C4DKB5</accession>
<dbReference type="Gene3D" id="2.60.40.1180">
    <property type="entry name" value="Golgi alpha-mannosidase II"/>
    <property type="match status" value="1"/>
</dbReference>
<feature type="signal peptide" evidence="5">
    <location>
        <begin position="1"/>
        <end position="16"/>
    </location>
</feature>
<dbReference type="PRINTS" id="PR00843">
    <property type="entry name" value="GLHYDRLASE30"/>
</dbReference>
<dbReference type="EnsemblFungi" id="MAPG_00181T0">
    <property type="protein sequence ID" value="MAPG_00181T0"/>
    <property type="gene ID" value="MAPG_00181"/>
</dbReference>
<dbReference type="PANTHER" id="PTHR11069:SF23">
    <property type="entry name" value="LYSOSOMAL ACID GLUCOSYLCERAMIDASE"/>
    <property type="match status" value="1"/>
</dbReference>
<dbReference type="Gene3D" id="3.20.20.80">
    <property type="entry name" value="Glycosidases"/>
    <property type="match status" value="1"/>
</dbReference>
<reference evidence="9" key="5">
    <citation type="submission" date="2015-06" db="UniProtKB">
        <authorList>
            <consortium name="EnsemblFungi"/>
        </authorList>
    </citation>
    <scope>IDENTIFICATION</scope>
    <source>
        <strain evidence="9">ATCC 64411</strain>
    </source>
</reference>
<gene>
    <name evidence="8" type="ORF">MAPG_00181</name>
</gene>
<keyword evidence="2 5" id="KW-0732">Signal</keyword>
<evidence type="ECO:0000313" key="9">
    <source>
        <dbReference type="EnsemblFungi" id="MAPG_00181T0"/>
    </source>
</evidence>
<organism evidence="9 10">
    <name type="scientific">Magnaporthiopsis poae (strain ATCC 64411 / 73-15)</name>
    <name type="common">Kentucky bluegrass fungus</name>
    <name type="synonym">Magnaporthe poae</name>
    <dbReference type="NCBI Taxonomy" id="644358"/>
    <lineage>
        <taxon>Eukaryota</taxon>
        <taxon>Fungi</taxon>
        <taxon>Dikarya</taxon>
        <taxon>Ascomycota</taxon>
        <taxon>Pezizomycotina</taxon>
        <taxon>Sordariomycetes</taxon>
        <taxon>Sordariomycetidae</taxon>
        <taxon>Magnaporthales</taxon>
        <taxon>Magnaporthaceae</taxon>
        <taxon>Magnaporthiopsis</taxon>
    </lineage>
</organism>
<evidence type="ECO:0000259" key="6">
    <source>
        <dbReference type="Pfam" id="PF02055"/>
    </source>
</evidence>
<dbReference type="OMA" id="NEPLNRG"/>
<keyword evidence="10" id="KW-1185">Reference proteome</keyword>